<organism evidence="1 2">
    <name type="scientific">Melastoma candidum</name>
    <dbReference type="NCBI Taxonomy" id="119954"/>
    <lineage>
        <taxon>Eukaryota</taxon>
        <taxon>Viridiplantae</taxon>
        <taxon>Streptophyta</taxon>
        <taxon>Embryophyta</taxon>
        <taxon>Tracheophyta</taxon>
        <taxon>Spermatophyta</taxon>
        <taxon>Magnoliopsida</taxon>
        <taxon>eudicotyledons</taxon>
        <taxon>Gunneridae</taxon>
        <taxon>Pentapetalae</taxon>
        <taxon>rosids</taxon>
        <taxon>malvids</taxon>
        <taxon>Myrtales</taxon>
        <taxon>Melastomataceae</taxon>
        <taxon>Melastomatoideae</taxon>
        <taxon>Melastomateae</taxon>
        <taxon>Melastoma</taxon>
    </lineage>
</organism>
<protein>
    <submittedName>
        <fullName evidence="1">Uncharacterized protein</fullName>
    </submittedName>
</protein>
<comment type="caution">
    <text evidence="1">The sequence shown here is derived from an EMBL/GenBank/DDBJ whole genome shotgun (WGS) entry which is preliminary data.</text>
</comment>
<evidence type="ECO:0000313" key="2">
    <source>
        <dbReference type="Proteomes" id="UP001057402"/>
    </source>
</evidence>
<sequence length="205" mass="22370">MVAMFTSLCGPLLRWKMGSGSDPVEAPDMGTPAPPPPHSLTPSTMTTPSSSPPHHQQGMDDSNNVDEKNAENSENDQQGPGYLLPLPPAMKSRHCLNQSQSNVSQLPRCSSSAQKLKSSLSSTTILRSLSMKIGVNGKNTDNTEGVRNSSGQGGWSKLKKKHEKIKQEDSLWMKTIMLGEKCKVLEDEDSVFYDNKGNRIASFRP</sequence>
<reference evidence="2" key="1">
    <citation type="journal article" date="2023" name="Front. Plant Sci.">
        <title>Chromosomal-level genome assembly of Melastoma candidum provides insights into trichome evolution.</title>
        <authorList>
            <person name="Zhong Y."/>
            <person name="Wu W."/>
            <person name="Sun C."/>
            <person name="Zou P."/>
            <person name="Liu Y."/>
            <person name="Dai S."/>
            <person name="Zhou R."/>
        </authorList>
    </citation>
    <scope>NUCLEOTIDE SEQUENCE [LARGE SCALE GENOMIC DNA]</scope>
</reference>
<dbReference type="Proteomes" id="UP001057402">
    <property type="component" value="Chromosome 4"/>
</dbReference>
<proteinExistence type="predicted"/>
<accession>A0ACB9RI75</accession>
<gene>
    <name evidence="1" type="ORF">MLD38_015133</name>
</gene>
<evidence type="ECO:0000313" key="1">
    <source>
        <dbReference type="EMBL" id="KAI4377526.1"/>
    </source>
</evidence>
<keyword evidence="2" id="KW-1185">Reference proteome</keyword>
<dbReference type="EMBL" id="CM042883">
    <property type="protein sequence ID" value="KAI4377526.1"/>
    <property type="molecule type" value="Genomic_DNA"/>
</dbReference>
<name>A0ACB9RI75_9MYRT</name>